<keyword evidence="2" id="KW-1185">Reference proteome</keyword>
<organism evidence="1 2">
    <name type="scientific">Boeremia exigua</name>
    <dbReference type="NCBI Taxonomy" id="749465"/>
    <lineage>
        <taxon>Eukaryota</taxon>
        <taxon>Fungi</taxon>
        <taxon>Dikarya</taxon>
        <taxon>Ascomycota</taxon>
        <taxon>Pezizomycotina</taxon>
        <taxon>Dothideomycetes</taxon>
        <taxon>Pleosporomycetidae</taxon>
        <taxon>Pleosporales</taxon>
        <taxon>Pleosporineae</taxon>
        <taxon>Didymellaceae</taxon>
        <taxon>Boeremia</taxon>
    </lineage>
</organism>
<reference evidence="1" key="1">
    <citation type="submission" date="2022-11" db="EMBL/GenBank/DDBJ databases">
        <title>Genome Sequence of Boeremia exigua.</title>
        <authorList>
            <person name="Buettner E."/>
        </authorList>
    </citation>
    <scope>NUCLEOTIDE SEQUENCE</scope>
    <source>
        <strain evidence="1">CU02</strain>
    </source>
</reference>
<comment type="caution">
    <text evidence="1">The sequence shown here is derived from an EMBL/GenBank/DDBJ whole genome shotgun (WGS) entry which is preliminary data.</text>
</comment>
<gene>
    <name evidence="1" type="ORF">OPT61_g1003</name>
</gene>
<evidence type="ECO:0000313" key="2">
    <source>
        <dbReference type="Proteomes" id="UP001153331"/>
    </source>
</evidence>
<name>A0ACC2IRW9_9PLEO</name>
<evidence type="ECO:0000313" key="1">
    <source>
        <dbReference type="EMBL" id="KAJ8117907.1"/>
    </source>
</evidence>
<dbReference type="EMBL" id="JAPHNI010000037">
    <property type="protein sequence ID" value="KAJ8117907.1"/>
    <property type="molecule type" value="Genomic_DNA"/>
</dbReference>
<sequence>MPIAARSLLTGLVFGIFLALFLQQLAPHIQVPLQVFRGTPANSTPLPESDSMAQVLRDIARKVVRGAGGSNYKSITAAPSSVLHSNTPRLASSSSLIPIQPFSTTSPAMASSQLTKSVLEAIKERRTYYQLNKEAPISDSKISELVEQAVLHVPSSFNSQSTRLVVLLNKDHEQFWDYVVEVLKPLTPEDKFEGTKQKISGFRAAYGTVRRKTFFSEALRILFYEAPEPVENLRKAFPLYAHHFGDWSEHTNAMHQYALWVALEAEGFGANLQHYNPVVDQKAAEHWNIPLQWKLRSQLVFGGRAGEPGEKQFQKTFGERLFVHGSKE</sequence>
<accession>A0ACC2IRW9</accession>
<proteinExistence type="predicted"/>
<protein>
    <submittedName>
        <fullName evidence="1">Uncharacterized protein</fullName>
    </submittedName>
</protein>
<dbReference type="Proteomes" id="UP001153331">
    <property type="component" value="Unassembled WGS sequence"/>
</dbReference>